<evidence type="ECO:0000313" key="1">
    <source>
        <dbReference type="EMBL" id="EMA53717.1"/>
    </source>
</evidence>
<protein>
    <submittedName>
        <fullName evidence="1">Uncharacterized protein</fullName>
    </submittedName>
</protein>
<dbReference type="EMBL" id="AOME01000050">
    <property type="protein sequence ID" value="EMA53717.1"/>
    <property type="molecule type" value="Genomic_DNA"/>
</dbReference>
<evidence type="ECO:0000313" key="2">
    <source>
        <dbReference type="Proteomes" id="UP000011625"/>
    </source>
</evidence>
<accession>M0N707</accession>
<gene>
    <name evidence="1" type="ORF">C450_07407</name>
</gene>
<sequence>MALVVALGFGGCLTLGPTVTADTGNSAVFEQVSSDEPWASGRVKASVNLTPSATTDQGVSKLVVISESGSSFDTTTVETGQTSGITLYLPANGNATVTAVNTVNGTVVGTQTVTADGNKLF</sequence>
<dbReference type="PATRIC" id="fig|1227456.3.peg.1480"/>
<dbReference type="Proteomes" id="UP000011625">
    <property type="component" value="Unassembled WGS sequence"/>
</dbReference>
<name>M0N707_9EURY</name>
<dbReference type="AlphaFoldDB" id="M0N707"/>
<proteinExistence type="predicted"/>
<comment type="caution">
    <text evidence="1">The sequence shown here is derived from an EMBL/GenBank/DDBJ whole genome shotgun (WGS) entry which is preliminary data.</text>
</comment>
<keyword evidence="2" id="KW-1185">Reference proteome</keyword>
<organism evidence="1 2">
    <name type="scientific">Halococcus salifodinae DSM 8989</name>
    <dbReference type="NCBI Taxonomy" id="1227456"/>
    <lineage>
        <taxon>Archaea</taxon>
        <taxon>Methanobacteriati</taxon>
        <taxon>Methanobacteriota</taxon>
        <taxon>Stenosarchaea group</taxon>
        <taxon>Halobacteria</taxon>
        <taxon>Halobacteriales</taxon>
        <taxon>Halococcaceae</taxon>
        <taxon>Halococcus</taxon>
    </lineage>
</organism>
<reference evidence="1 2" key="1">
    <citation type="journal article" date="2014" name="PLoS Genet.">
        <title>Phylogenetically driven sequencing of extremely halophilic archaea reveals strategies for static and dynamic osmo-response.</title>
        <authorList>
            <person name="Becker E.A."/>
            <person name="Seitzer P.M."/>
            <person name="Tritt A."/>
            <person name="Larsen D."/>
            <person name="Krusor M."/>
            <person name="Yao A.I."/>
            <person name="Wu D."/>
            <person name="Madern D."/>
            <person name="Eisen J.A."/>
            <person name="Darling A.E."/>
            <person name="Facciotti M.T."/>
        </authorList>
    </citation>
    <scope>NUCLEOTIDE SEQUENCE [LARGE SCALE GENOMIC DNA]</scope>
    <source>
        <strain evidence="1 2">DSM 8989</strain>
    </source>
</reference>